<comment type="function">
    <text evidence="10">Confers DNA tethering and processivity to DNA polymerases and other proteins. Acts as a clamp, forming a ring around DNA (a reaction catalyzed by the clamp-loading complex) which diffuses in an ATP-independent manner freely and bidirectionally along dsDNA. Initially characterized for its ability to contact the catalytic subunit of DNA polymerase III (Pol III), a complex, multichain enzyme responsible for most of the replicative synthesis in bacteria; Pol III exhibits 3'-5' exonuclease proofreading activity. The beta chain is required for initiation of replication as well as for processivity of DNA replication.</text>
</comment>
<feature type="domain" description="DNA polymerase III beta sliding clamp central" evidence="12">
    <location>
        <begin position="132"/>
        <end position="246"/>
    </location>
</feature>
<dbReference type="KEGG" id="bpsi:IX83_00140"/>
<keyword evidence="6 10" id="KW-0548">Nucleotidyltransferase</keyword>
<evidence type="ECO:0000256" key="7">
    <source>
        <dbReference type="ARBA" id="ARBA00022705"/>
    </source>
</evidence>
<dbReference type="GO" id="GO:0003677">
    <property type="term" value="F:DNA binding"/>
    <property type="evidence" value="ECO:0007669"/>
    <property type="project" value="UniProtKB-UniRule"/>
</dbReference>
<dbReference type="InterPro" id="IPR022637">
    <property type="entry name" value="DNA_polIII_beta_cen"/>
</dbReference>
<evidence type="ECO:0000256" key="1">
    <source>
        <dbReference type="ARBA" id="ARBA00004496"/>
    </source>
</evidence>
<evidence type="ECO:0000256" key="3">
    <source>
        <dbReference type="ARBA" id="ARBA00021035"/>
    </source>
</evidence>
<dbReference type="OrthoDB" id="8421503at2"/>
<dbReference type="SMART" id="SM00480">
    <property type="entry name" value="POL3Bc"/>
    <property type="match status" value="1"/>
</dbReference>
<keyword evidence="9" id="KW-0238">DNA-binding</keyword>
<dbReference type="InterPro" id="IPR022634">
    <property type="entry name" value="DNA_polIII_beta_N"/>
</dbReference>
<dbReference type="RefSeq" id="WP_038497746.1">
    <property type="nucleotide sequence ID" value="NZ_CP009238.1"/>
</dbReference>
<keyword evidence="8 10" id="KW-0239">DNA-directed DNA polymerase</keyword>
<evidence type="ECO:0000256" key="5">
    <source>
        <dbReference type="ARBA" id="ARBA00022679"/>
    </source>
</evidence>
<evidence type="ECO:0000313" key="14">
    <source>
        <dbReference type="EMBL" id="AIL31945.1"/>
    </source>
</evidence>
<organism evidence="14 15">
    <name type="scientific">Basilea psittacipulmonis DSM 24701</name>
    <dbReference type="NCBI Taxonomy" id="1072685"/>
    <lineage>
        <taxon>Bacteria</taxon>
        <taxon>Pseudomonadati</taxon>
        <taxon>Pseudomonadota</taxon>
        <taxon>Betaproteobacteria</taxon>
        <taxon>Burkholderiales</taxon>
        <taxon>Alcaligenaceae</taxon>
        <taxon>Basilea</taxon>
    </lineage>
</organism>
<dbReference type="GO" id="GO:0008408">
    <property type="term" value="F:3'-5' exonuclease activity"/>
    <property type="evidence" value="ECO:0007669"/>
    <property type="project" value="InterPro"/>
</dbReference>
<dbReference type="CDD" id="cd00140">
    <property type="entry name" value="beta_clamp"/>
    <property type="match status" value="1"/>
</dbReference>
<dbReference type="GO" id="GO:0003887">
    <property type="term" value="F:DNA-directed DNA polymerase activity"/>
    <property type="evidence" value="ECO:0007669"/>
    <property type="project" value="UniProtKB-UniRule"/>
</dbReference>
<dbReference type="STRING" id="1072685.IX83_00140"/>
<dbReference type="GO" id="GO:0006271">
    <property type="term" value="P:DNA strand elongation involved in DNA replication"/>
    <property type="evidence" value="ECO:0007669"/>
    <property type="project" value="TreeGrafter"/>
</dbReference>
<dbReference type="Proteomes" id="UP000028945">
    <property type="component" value="Chromosome"/>
</dbReference>
<dbReference type="AlphaFoldDB" id="A0A077DAM5"/>
<dbReference type="SUPFAM" id="SSF55979">
    <property type="entry name" value="DNA clamp"/>
    <property type="match status" value="3"/>
</dbReference>
<dbReference type="PANTHER" id="PTHR30478">
    <property type="entry name" value="DNA POLYMERASE III SUBUNIT BETA"/>
    <property type="match status" value="1"/>
</dbReference>
<comment type="subunit">
    <text evidence="10">Forms a ring-shaped head-to-tail homodimer around DNA.</text>
</comment>
<dbReference type="Gene3D" id="3.10.150.10">
    <property type="entry name" value="DNA Polymerase III, subunit A, domain 2"/>
    <property type="match status" value="1"/>
</dbReference>
<evidence type="ECO:0000259" key="13">
    <source>
        <dbReference type="Pfam" id="PF02768"/>
    </source>
</evidence>
<dbReference type="NCBIfam" id="TIGR00663">
    <property type="entry name" value="dnan"/>
    <property type="match status" value="1"/>
</dbReference>
<evidence type="ECO:0000256" key="2">
    <source>
        <dbReference type="ARBA" id="ARBA00010752"/>
    </source>
</evidence>
<dbReference type="Pfam" id="PF00712">
    <property type="entry name" value="DNA_pol3_beta"/>
    <property type="match status" value="1"/>
</dbReference>
<evidence type="ECO:0000256" key="6">
    <source>
        <dbReference type="ARBA" id="ARBA00022695"/>
    </source>
</evidence>
<keyword evidence="4 10" id="KW-0963">Cytoplasm</keyword>
<evidence type="ECO:0000259" key="11">
    <source>
        <dbReference type="Pfam" id="PF00712"/>
    </source>
</evidence>
<feature type="domain" description="DNA polymerase III beta sliding clamp N-terminal" evidence="11">
    <location>
        <begin position="7"/>
        <end position="120"/>
    </location>
</feature>
<evidence type="ECO:0000256" key="9">
    <source>
        <dbReference type="ARBA" id="ARBA00023125"/>
    </source>
</evidence>
<dbReference type="InterPro" id="IPR001001">
    <property type="entry name" value="DNA_polIII_beta"/>
</dbReference>
<accession>A0A077DAM5</accession>
<dbReference type="GO" id="GO:0009360">
    <property type="term" value="C:DNA polymerase III complex"/>
    <property type="evidence" value="ECO:0007669"/>
    <property type="project" value="InterPro"/>
</dbReference>
<dbReference type="PIRSF" id="PIRSF000804">
    <property type="entry name" value="DNA_pol_III_b"/>
    <property type="match status" value="1"/>
</dbReference>
<dbReference type="EMBL" id="CP009238">
    <property type="protein sequence ID" value="AIL31945.1"/>
    <property type="molecule type" value="Genomic_DNA"/>
</dbReference>
<evidence type="ECO:0000313" key="15">
    <source>
        <dbReference type="Proteomes" id="UP000028945"/>
    </source>
</evidence>
<dbReference type="Pfam" id="PF02768">
    <property type="entry name" value="DNA_pol3_beta_3"/>
    <property type="match status" value="1"/>
</dbReference>
<dbReference type="HOGENOM" id="CLU_038149_2_1_4"/>
<evidence type="ECO:0000256" key="10">
    <source>
        <dbReference type="PIRNR" id="PIRNR000804"/>
    </source>
</evidence>
<dbReference type="Pfam" id="PF02767">
    <property type="entry name" value="DNA_pol3_beta_2"/>
    <property type="match status" value="1"/>
</dbReference>
<reference evidence="14 15" key="1">
    <citation type="journal article" date="2014" name="BMC Genomics">
        <title>A genomic perspective on a new bacterial genus and species from the Alcaligenaceae family, Basilea psittacipulmonis.</title>
        <authorList>
            <person name="Whiteson K.L."/>
            <person name="Hernandez D."/>
            <person name="Lazarevic V."/>
            <person name="Gaia N."/>
            <person name="Farinelli L."/>
            <person name="Francois P."/>
            <person name="Pilo P."/>
            <person name="Frey J."/>
            <person name="Schrenzel J."/>
        </authorList>
    </citation>
    <scope>NUCLEOTIDE SEQUENCE [LARGE SCALE GENOMIC DNA]</scope>
    <source>
        <strain evidence="14 15">DSM 24701</strain>
    </source>
</reference>
<keyword evidence="15" id="KW-1185">Reference proteome</keyword>
<dbReference type="InterPro" id="IPR022635">
    <property type="entry name" value="DNA_polIII_beta_C"/>
</dbReference>
<proteinExistence type="inferred from homology"/>
<gene>
    <name evidence="14" type="ORF">IX83_00140</name>
</gene>
<dbReference type="InterPro" id="IPR046938">
    <property type="entry name" value="DNA_clamp_sf"/>
</dbReference>
<keyword evidence="5 10" id="KW-0808">Transferase</keyword>
<feature type="domain" description="DNA polymerase III beta sliding clamp C-terminal" evidence="13">
    <location>
        <begin position="249"/>
        <end position="372"/>
    </location>
</feature>
<name>A0A077DAM5_9BURK</name>
<evidence type="ECO:0000259" key="12">
    <source>
        <dbReference type="Pfam" id="PF02767"/>
    </source>
</evidence>
<dbReference type="Gene3D" id="3.70.10.10">
    <property type="match status" value="1"/>
</dbReference>
<dbReference type="GO" id="GO:0005737">
    <property type="term" value="C:cytoplasm"/>
    <property type="evidence" value="ECO:0007669"/>
    <property type="project" value="UniProtKB-SubCell"/>
</dbReference>
<comment type="similarity">
    <text evidence="2 10">Belongs to the beta sliding clamp family.</text>
</comment>
<evidence type="ECO:0000256" key="4">
    <source>
        <dbReference type="ARBA" id="ARBA00022490"/>
    </source>
</evidence>
<evidence type="ECO:0000256" key="8">
    <source>
        <dbReference type="ARBA" id="ARBA00022932"/>
    </source>
</evidence>
<keyword evidence="7 10" id="KW-0235">DNA replication</keyword>
<protein>
    <recommendedName>
        <fullName evidence="3 10">Beta sliding clamp</fullName>
    </recommendedName>
</protein>
<comment type="subcellular location">
    <subcellularLocation>
        <location evidence="1 10">Cytoplasm</location>
    </subcellularLocation>
</comment>
<sequence length="373" mass="41418">MQLLKTSKESILKPLQTVAGIIENRSAKPILVNVLIEKKGGQLSFLATDESVQIKTHAQIGLGDSEMATTVAARKLLDILRALPDGADVSLEEEGGMIVVKSGRSRYTLQTLPSMDYPVVKQPENWTLSFAMPQRILCKLLNQVHYAMAEKDIRYYLNGVLLEFKGNVLTAVATDGHRMAKSVAVVEGISGADHSIIIPRKAIHELQRLLDESDELVTVGLTDSQISLSFGDVEIVSKLVEGKFPDYSRVIDTTYEISIHINREELLGALRRSTVLLAADKKDQKGVKLHFENNMLRLQAHNSEQEESMEEVAIHYEGVPIDTAFKSSYLQDVLAMAKSEEVVWTCQSSGSSSVFITIPQDDTFRYVVMPMRV</sequence>
<dbReference type="PANTHER" id="PTHR30478:SF0">
    <property type="entry name" value="BETA SLIDING CLAMP"/>
    <property type="match status" value="1"/>
</dbReference>
<dbReference type="eggNOG" id="COG0592">
    <property type="taxonomic scope" value="Bacteria"/>
</dbReference>